<keyword evidence="9" id="KW-1185">Reference proteome</keyword>
<proteinExistence type="inferred from homology"/>
<gene>
    <name evidence="8" type="primary">rfbD</name>
    <name evidence="8" type="ORF">DDR33_21080</name>
</gene>
<dbReference type="InterPro" id="IPR036291">
    <property type="entry name" value="NAD(P)-bd_dom_sf"/>
</dbReference>
<protein>
    <recommendedName>
        <fullName evidence="4 6">dTDP-4-dehydrorhamnose reductase</fullName>
        <ecNumber evidence="3 6">1.1.1.133</ecNumber>
    </recommendedName>
</protein>
<evidence type="ECO:0000256" key="3">
    <source>
        <dbReference type="ARBA" id="ARBA00012929"/>
    </source>
</evidence>
<dbReference type="PANTHER" id="PTHR10491:SF4">
    <property type="entry name" value="METHIONINE ADENOSYLTRANSFERASE 2 SUBUNIT BETA"/>
    <property type="match status" value="1"/>
</dbReference>
<dbReference type="Gene3D" id="3.90.25.10">
    <property type="entry name" value="UDP-galactose 4-epimerase, domain 1"/>
    <property type="match status" value="1"/>
</dbReference>
<dbReference type="CDD" id="cd05254">
    <property type="entry name" value="dTDP_HR_like_SDR_e"/>
    <property type="match status" value="1"/>
</dbReference>
<dbReference type="EMBL" id="QEAS01000021">
    <property type="protein sequence ID" value="PWG78716.1"/>
    <property type="molecule type" value="Genomic_DNA"/>
</dbReference>
<dbReference type="OrthoDB" id="9803892at2"/>
<dbReference type="InterPro" id="IPR005913">
    <property type="entry name" value="dTDP_dehydrorham_reduct"/>
</dbReference>
<name>A0A2U2PBD8_9SPHI</name>
<sequence length="287" mass="31854">MSKILVFGASGQLGSCLKKVAAERNISRMVFPEESSANILDLDSLKSLFEEVRPSHVINCAAYTAVDRAEDDVETARKVNKDGAANLASFCDAYGSVLVHISTDFVFKGDIPKLLSEDDLAEPVSVYGLTKLEGEQDIERLIKSFFIIRTSWLYSEFGNNFVKTMQRLGRERDVLNVIVDQVGTPTYAIDLAAAVLDIIESGSEAYGIYHFSNEGAVSWYDFAEAIFEISNIDVKLNPIPTSEYVTRAQRPPFSVMSKAKIKNVFGIKISHWKKSLEACIERLAETT</sequence>
<keyword evidence="6" id="KW-0560">Oxidoreductase</keyword>
<feature type="domain" description="RmlD-like substrate binding" evidence="7">
    <location>
        <begin position="3"/>
        <end position="283"/>
    </location>
</feature>
<dbReference type="Proteomes" id="UP000245647">
    <property type="component" value="Unassembled WGS sequence"/>
</dbReference>
<comment type="pathway">
    <text evidence="1 6">Carbohydrate biosynthesis; dTDP-L-rhamnose biosynthesis.</text>
</comment>
<evidence type="ECO:0000256" key="4">
    <source>
        <dbReference type="ARBA" id="ARBA00017099"/>
    </source>
</evidence>
<comment type="caution">
    <text evidence="8">The sequence shown here is derived from an EMBL/GenBank/DDBJ whole genome shotgun (WGS) entry which is preliminary data.</text>
</comment>
<comment type="similarity">
    <text evidence="2 6">Belongs to the dTDP-4-dehydrorhamnose reductase family.</text>
</comment>
<evidence type="ECO:0000256" key="5">
    <source>
        <dbReference type="ARBA" id="ARBA00048200"/>
    </source>
</evidence>
<evidence type="ECO:0000256" key="6">
    <source>
        <dbReference type="RuleBase" id="RU364082"/>
    </source>
</evidence>
<reference evidence="8 9" key="1">
    <citation type="submission" date="2018-04" db="EMBL/GenBank/DDBJ databases">
        <title>Pedobacter chongqingensis sp. nov., isolated from a rottenly hemp rope.</title>
        <authorList>
            <person name="Cai Y."/>
        </authorList>
    </citation>
    <scope>NUCLEOTIDE SEQUENCE [LARGE SCALE GENOMIC DNA]</scope>
    <source>
        <strain evidence="8 9">FJ4-8</strain>
    </source>
</reference>
<accession>A0A2U2PBD8</accession>
<dbReference type="GO" id="GO:0019305">
    <property type="term" value="P:dTDP-rhamnose biosynthetic process"/>
    <property type="evidence" value="ECO:0007669"/>
    <property type="project" value="UniProtKB-UniPathway"/>
</dbReference>
<evidence type="ECO:0000313" key="9">
    <source>
        <dbReference type="Proteomes" id="UP000245647"/>
    </source>
</evidence>
<dbReference type="RefSeq" id="WP_109417777.1">
    <property type="nucleotide sequence ID" value="NZ_QEAS01000021.1"/>
</dbReference>
<comment type="catalytic activity">
    <reaction evidence="5">
        <text>dTDP-beta-L-rhamnose + NADP(+) = dTDP-4-dehydro-beta-L-rhamnose + NADPH + H(+)</text>
        <dbReference type="Rhea" id="RHEA:21796"/>
        <dbReference type="ChEBI" id="CHEBI:15378"/>
        <dbReference type="ChEBI" id="CHEBI:57510"/>
        <dbReference type="ChEBI" id="CHEBI:57783"/>
        <dbReference type="ChEBI" id="CHEBI:58349"/>
        <dbReference type="ChEBI" id="CHEBI:62830"/>
        <dbReference type="EC" id="1.1.1.133"/>
    </reaction>
</comment>
<evidence type="ECO:0000259" key="7">
    <source>
        <dbReference type="Pfam" id="PF04321"/>
    </source>
</evidence>
<dbReference type="GO" id="GO:0008831">
    <property type="term" value="F:dTDP-4-dehydrorhamnose reductase activity"/>
    <property type="evidence" value="ECO:0007669"/>
    <property type="project" value="UniProtKB-EC"/>
</dbReference>
<organism evidence="8 9">
    <name type="scientific">Pararcticibacter amylolyticus</name>
    <dbReference type="NCBI Taxonomy" id="2173175"/>
    <lineage>
        <taxon>Bacteria</taxon>
        <taxon>Pseudomonadati</taxon>
        <taxon>Bacteroidota</taxon>
        <taxon>Sphingobacteriia</taxon>
        <taxon>Sphingobacteriales</taxon>
        <taxon>Sphingobacteriaceae</taxon>
        <taxon>Pararcticibacter</taxon>
    </lineage>
</organism>
<dbReference type="Gene3D" id="3.40.50.720">
    <property type="entry name" value="NAD(P)-binding Rossmann-like Domain"/>
    <property type="match status" value="1"/>
</dbReference>
<dbReference type="SUPFAM" id="SSF51735">
    <property type="entry name" value="NAD(P)-binding Rossmann-fold domains"/>
    <property type="match status" value="1"/>
</dbReference>
<dbReference type="NCBIfam" id="TIGR01214">
    <property type="entry name" value="rmlD"/>
    <property type="match status" value="1"/>
</dbReference>
<dbReference type="GO" id="GO:0005829">
    <property type="term" value="C:cytosol"/>
    <property type="evidence" value="ECO:0007669"/>
    <property type="project" value="TreeGrafter"/>
</dbReference>
<dbReference type="UniPathway" id="UPA00124"/>
<keyword evidence="6" id="KW-0521">NADP</keyword>
<dbReference type="InterPro" id="IPR029903">
    <property type="entry name" value="RmlD-like-bd"/>
</dbReference>
<dbReference type="PANTHER" id="PTHR10491">
    <property type="entry name" value="DTDP-4-DEHYDRORHAMNOSE REDUCTASE"/>
    <property type="match status" value="1"/>
</dbReference>
<dbReference type="AlphaFoldDB" id="A0A2U2PBD8"/>
<dbReference type="EC" id="1.1.1.133" evidence="3 6"/>
<evidence type="ECO:0000256" key="1">
    <source>
        <dbReference type="ARBA" id="ARBA00004781"/>
    </source>
</evidence>
<evidence type="ECO:0000313" key="8">
    <source>
        <dbReference type="EMBL" id="PWG78716.1"/>
    </source>
</evidence>
<dbReference type="Pfam" id="PF04321">
    <property type="entry name" value="RmlD_sub_bind"/>
    <property type="match status" value="1"/>
</dbReference>
<comment type="function">
    <text evidence="6">Catalyzes the reduction of dTDP-6-deoxy-L-lyxo-4-hexulose to yield dTDP-L-rhamnose.</text>
</comment>
<evidence type="ECO:0000256" key="2">
    <source>
        <dbReference type="ARBA" id="ARBA00010944"/>
    </source>
</evidence>